<evidence type="ECO:0000259" key="3">
    <source>
        <dbReference type="Pfam" id="PF03732"/>
    </source>
</evidence>
<feature type="coiled-coil region" evidence="1">
    <location>
        <begin position="27"/>
        <end position="77"/>
    </location>
</feature>
<keyword evidence="1" id="KW-0175">Coiled coil</keyword>
<comment type="caution">
    <text evidence="4">The sequence shown here is derived from an EMBL/GenBank/DDBJ whole genome shotgun (WGS) entry which is preliminary data.</text>
</comment>
<evidence type="ECO:0000256" key="1">
    <source>
        <dbReference type="SAM" id="Coils"/>
    </source>
</evidence>
<organism evidence="4 5">
    <name type="scientific">Apophysomyces ossiformis</name>
    <dbReference type="NCBI Taxonomy" id="679940"/>
    <lineage>
        <taxon>Eukaryota</taxon>
        <taxon>Fungi</taxon>
        <taxon>Fungi incertae sedis</taxon>
        <taxon>Mucoromycota</taxon>
        <taxon>Mucoromycotina</taxon>
        <taxon>Mucoromycetes</taxon>
        <taxon>Mucorales</taxon>
        <taxon>Mucorineae</taxon>
        <taxon>Mucoraceae</taxon>
        <taxon>Apophysomyces</taxon>
    </lineage>
</organism>
<feature type="compositionally biased region" description="Low complexity" evidence="2">
    <location>
        <begin position="304"/>
        <end position="319"/>
    </location>
</feature>
<proteinExistence type="predicted"/>
<dbReference type="Proteomes" id="UP000605846">
    <property type="component" value="Unassembled WGS sequence"/>
</dbReference>
<dbReference type="Pfam" id="PF03732">
    <property type="entry name" value="Retrotrans_gag"/>
    <property type="match status" value="1"/>
</dbReference>
<feature type="domain" description="Retrotransposon gag" evidence="3">
    <location>
        <begin position="156"/>
        <end position="235"/>
    </location>
</feature>
<keyword evidence="5" id="KW-1185">Reference proteome</keyword>
<name>A0A8H7EUI1_9FUNG</name>
<feature type="region of interest" description="Disordered" evidence="2">
    <location>
        <begin position="304"/>
        <end position="324"/>
    </location>
</feature>
<dbReference type="EMBL" id="JABAYA010000044">
    <property type="protein sequence ID" value="KAF7728074.1"/>
    <property type="molecule type" value="Genomic_DNA"/>
</dbReference>
<sequence length="334" mass="38213">MSFDLHLSYVSSLSGSEVGSVSTSSSIDRKKEAIERISERLAALSERLAMDLPAEELAAVREQYEQLSKNLEMVLSTYRWLTKKPKTTMVSTTVPISRTMVLPGDLPLFQWFANVIDSKKTVFETVEECLDRFEDVVQSYRQSMDDNWHLLLPRMLSPEQRSWFDAHLRPHPERPWSIARKVIMKKYGINDAERQAQRSKDLVNLTMSKDESVDRYTDKFHRIRREAGWENDRKSAAIYINSFIPELTQHVWLAQVNMPSEQRSNVDHACSLYGKVVLSRHSYEPRNVVVSGLSVARPGVVVASLSSSSGPSRSSGVNGKQHESVRKYCRMHVH</sequence>
<evidence type="ECO:0000313" key="5">
    <source>
        <dbReference type="Proteomes" id="UP000605846"/>
    </source>
</evidence>
<dbReference type="AlphaFoldDB" id="A0A8H7EUI1"/>
<reference evidence="4" key="1">
    <citation type="submission" date="2020-01" db="EMBL/GenBank/DDBJ databases">
        <title>Genome Sequencing of Three Apophysomyces-Like Fungal Strains Confirms a Novel Fungal Genus in the Mucoromycota with divergent Burkholderia-like Endosymbiotic Bacteria.</title>
        <authorList>
            <person name="Stajich J.E."/>
            <person name="Macias A.M."/>
            <person name="Carter-House D."/>
            <person name="Lovett B."/>
            <person name="Kasson L.R."/>
            <person name="Berry K."/>
            <person name="Grigoriev I."/>
            <person name="Chang Y."/>
            <person name="Spatafora J."/>
            <person name="Kasson M.T."/>
        </authorList>
    </citation>
    <scope>NUCLEOTIDE SEQUENCE</scope>
    <source>
        <strain evidence="4">NRRL A-21654</strain>
    </source>
</reference>
<dbReference type="OrthoDB" id="2288066at2759"/>
<evidence type="ECO:0000313" key="4">
    <source>
        <dbReference type="EMBL" id="KAF7728074.1"/>
    </source>
</evidence>
<dbReference type="InterPro" id="IPR005162">
    <property type="entry name" value="Retrotrans_gag_dom"/>
</dbReference>
<protein>
    <recommendedName>
        <fullName evidence="3">Retrotransposon gag domain-containing protein</fullName>
    </recommendedName>
</protein>
<accession>A0A8H7EUI1</accession>
<gene>
    <name evidence="4" type="ORF">EC973_006712</name>
</gene>
<evidence type="ECO:0000256" key="2">
    <source>
        <dbReference type="SAM" id="MobiDB-lite"/>
    </source>
</evidence>